<feature type="domain" description="Helicase-associated" evidence="1">
    <location>
        <begin position="82"/>
        <end position="143"/>
    </location>
</feature>
<evidence type="ECO:0000259" key="1">
    <source>
        <dbReference type="Pfam" id="PF03457"/>
    </source>
</evidence>
<accession>A0ABQ0BVQ1</accession>
<evidence type="ECO:0000313" key="2">
    <source>
        <dbReference type="EMBL" id="GAA6500599.1"/>
    </source>
</evidence>
<proteinExistence type="predicted"/>
<name>A0ABQ0BVQ1_9FIRM</name>
<dbReference type="PANTHER" id="PTHR33418:SF1">
    <property type="entry name" value="HELICASE-ASSOCIATED DOMAIN-CONTAINING PROTEIN"/>
    <property type="match status" value="1"/>
</dbReference>
<organism evidence="2 3">
    <name type="scientific">Blautia parvula</name>
    <dbReference type="NCBI Taxonomy" id="2877527"/>
    <lineage>
        <taxon>Bacteria</taxon>
        <taxon>Bacillati</taxon>
        <taxon>Bacillota</taxon>
        <taxon>Clostridia</taxon>
        <taxon>Lachnospirales</taxon>
        <taxon>Lachnospiraceae</taxon>
        <taxon>Blautia</taxon>
    </lineage>
</organism>
<dbReference type="EMBL" id="BAABZQ010000001">
    <property type="protein sequence ID" value="GAA6500599.1"/>
    <property type="molecule type" value="Genomic_DNA"/>
</dbReference>
<dbReference type="InterPro" id="IPR005114">
    <property type="entry name" value="Helicase_assoc"/>
</dbReference>
<dbReference type="Proteomes" id="UP001600941">
    <property type="component" value="Unassembled WGS sequence"/>
</dbReference>
<comment type="caution">
    <text evidence="2">The sequence shown here is derived from an EMBL/GenBank/DDBJ whole genome shotgun (WGS) entry which is preliminary data.</text>
</comment>
<dbReference type="Gene3D" id="6.10.140.530">
    <property type="match status" value="3"/>
</dbReference>
<sequence>MASGNYKKQTWDEWYGCAKAYYEEKGNLLVPGRYKTMDGYSLGRWIERQRARYNGLHDNMIHTDEVIALEKIGMVWKLENRLSWEQWIYMAENYYLQYGNLEVHTAFTVDGYRLGYWVREQRKKRKAGKLTKKQVQDLEHCGMVWSCYKRNDWFYWYTLAAEYYRVHGSLLVPLKYTTENGDKLGKWISVQRERRAGVKGRKYLDIGQIQALDRISMVWRL</sequence>
<dbReference type="PANTHER" id="PTHR33418">
    <property type="entry name" value="HELICASE-ASSOCIATED"/>
    <property type="match status" value="1"/>
</dbReference>
<dbReference type="Pfam" id="PF03457">
    <property type="entry name" value="HA"/>
    <property type="match status" value="3"/>
</dbReference>
<evidence type="ECO:0000313" key="3">
    <source>
        <dbReference type="Proteomes" id="UP001600941"/>
    </source>
</evidence>
<dbReference type="RefSeq" id="WP_227210162.1">
    <property type="nucleotide sequence ID" value="NZ_BAABZQ010000001.1"/>
</dbReference>
<reference evidence="2 3" key="1">
    <citation type="submission" date="2024-04" db="EMBL/GenBank/DDBJ databases">
        <title>Defined microbial consortia suppress multidrug-resistant proinflammatory Enterobacteriaceae via ecological control.</title>
        <authorList>
            <person name="Furuichi M."/>
            <person name="Kawaguchi T."/>
            <person name="Pust M."/>
            <person name="Yasuma K."/>
            <person name="Plichta D."/>
            <person name="Hasegawa N."/>
            <person name="Ohya T."/>
            <person name="Bhattarai S."/>
            <person name="Sasajima S."/>
            <person name="Aoto Y."/>
            <person name="Tuganbaev T."/>
            <person name="Yaginuma M."/>
            <person name="Ueda M."/>
            <person name="Okahashi N."/>
            <person name="Amafuji K."/>
            <person name="Kiridooshi Y."/>
            <person name="Sugita K."/>
            <person name="Strazar M."/>
            <person name="Skelly A."/>
            <person name="Suda W."/>
            <person name="Hattori M."/>
            <person name="Nakamoto N."/>
            <person name="Caballero S."/>
            <person name="Norman J."/>
            <person name="Olle B."/>
            <person name="Tanoue T."/>
            <person name="Arita M."/>
            <person name="Bucci V."/>
            <person name="Atarashi K."/>
            <person name="Xavier R."/>
            <person name="Honda K."/>
        </authorList>
    </citation>
    <scope>NUCLEOTIDE SEQUENCE [LARGE SCALE GENOMIC DNA]</scope>
    <source>
        <strain evidence="3">k34-0107-D12</strain>
    </source>
</reference>
<feature type="domain" description="Helicase-associated" evidence="1">
    <location>
        <begin position="150"/>
        <end position="216"/>
    </location>
</feature>
<protein>
    <recommendedName>
        <fullName evidence="1">Helicase-associated domain-containing protein</fullName>
    </recommendedName>
</protein>
<feature type="domain" description="Helicase-associated" evidence="1">
    <location>
        <begin position="8"/>
        <end position="74"/>
    </location>
</feature>
<keyword evidence="3" id="KW-1185">Reference proteome</keyword>
<gene>
    <name evidence="2" type="ORF">K340107D12_34150</name>
</gene>